<dbReference type="Proteomes" id="UP000236370">
    <property type="component" value="Unassembled WGS sequence"/>
</dbReference>
<sequence>LSLQKQMEHANQQTGFSDSSSLRPMHPQALHPAPGLLASPQLPVQMQPAGKVRMVIEFTCQNPYTRDPEKQD</sequence>
<reference evidence="2 3" key="1">
    <citation type="submission" date="2017-12" db="EMBL/GenBank/DDBJ databases">
        <title>High-resolution comparative analysis of great ape genomes.</title>
        <authorList>
            <person name="Pollen A."/>
            <person name="Hastie A."/>
            <person name="Hormozdiari F."/>
            <person name="Dougherty M."/>
            <person name="Liu R."/>
            <person name="Chaisson M."/>
            <person name="Hoppe E."/>
            <person name="Hill C."/>
            <person name="Pang A."/>
            <person name="Hillier L."/>
            <person name="Baker C."/>
            <person name="Armstrong J."/>
            <person name="Shendure J."/>
            <person name="Paten B."/>
            <person name="Wilson R."/>
            <person name="Chao H."/>
            <person name="Schneider V."/>
            <person name="Ventura M."/>
            <person name="Kronenberg Z."/>
            <person name="Murali S."/>
            <person name="Gordon D."/>
            <person name="Cantsilieris S."/>
            <person name="Munson K."/>
            <person name="Nelson B."/>
            <person name="Raja A."/>
            <person name="Underwood J."/>
            <person name="Diekhans M."/>
            <person name="Fiddes I."/>
            <person name="Haussler D."/>
            <person name="Eichler E."/>
        </authorList>
    </citation>
    <scope>NUCLEOTIDE SEQUENCE [LARGE SCALE GENOMIC DNA]</scope>
    <source>
        <strain evidence="2">Yerkes chimp pedigree #C0471</strain>
    </source>
</reference>
<feature type="region of interest" description="Disordered" evidence="1">
    <location>
        <begin position="1"/>
        <end position="40"/>
    </location>
</feature>
<organism evidence="2 3">
    <name type="scientific">Pan troglodytes</name>
    <name type="common">Chimpanzee</name>
    <dbReference type="NCBI Taxonomy" id="9598"/>
    <lineage>
        <taxon>Eukaryota</taxon>
        <taxon>Metazoa</taxon>
        <taxon>Chordata</taxon>
        <taxon>Craniata</taxon>
        <taxon>Vertebrata</taxon>
        <taxon>Euteleostomi</taxon>
        <taxon>Mammalia</taxon>
        <taxon>Eutheria</taxon>
        <taxon>Euarchontoglires</taxon>
        <taxon>Primates</taxon>
        <taxon>Haplorrhini</taxon>
        <taxon>Catarrhini</taxon>
        <taxon>Hominidae</taxon>
        <taxon>Pan</taxon>
    </lineage>
</organism>
<evidence type="ECO:0000313" key="2">
    <source>
        <dbReference type="EMBL" id="PNI37011.1"/>
    </source>
</evidence>
<dbReference type="InterPro" id="IPR026094">
    <property type="entry name" value="GPS2"/>
</dbReference>
<dbReference type="EMBL" id="NBAG03000347">
    <property type="protein sequence ID" value="PNI37011.1"/>
    <property type="molecule type" value="Genomic_DNA"/>
</dbReference>
<dbReference type="PANTHER" id="PTHR22654">
    <property type="entry name" value="G PROTEIN PATHWAY SUPPRESSOR 2"/>
    <property type="match status" value="1"/>
</dbReference>
<feature type="non-terminal residue" evidence="2">
    <location>
        <position position="1"/>
    </location>
</feature>
<evidence type="ECO:0000256" key="1">
    <source>
        <dbReference type="SAM" id="MobiDB-lite"/>
    </source>
</evidence>
<name>A0A2J8KPS8_PANTR</name>
<gene>
    <name evidence="2" type="ORF">CK820_G0036822</name>
</gene>
<evidence type="ECO:0000313" key="3">
    <source>
        <dbReference type="Proteomes" id="UP000236370"/>
    </source>
</evidence>
<dbReference type="AlphaFoldDB" id="A0A2J8KPS8"/>
<protein>
    <submittedName>
        <fullName evidence="2">GPS2 isoform 16</fullName>
    </submittedName>
</protein>
<proteinExistence type="predicted"/>
<comment type="caution">
    <text evidence="2">The sequence shown here is derived from an EMBL/GenBank/DDBJ whole genome shotgun (WGS) entry which is preliminary data.</text>
</comment>
<feature type="compositionally biased region" description="Polar residues" evidence="1">
    <location>
        <begin position="1"/>
        <end position="22"/>
    </location>
</feature>
<dbReference type="PANTHER" id="PTHR22654:SF2">
    <property type="entry name" value="G PROTEIN PATHWAY SUPPRESSOR 2"/>
    <property type="match status" value="1"/>
</dbReference>
<accession>A0A2J8KPS8</accession>